<protein>
    <submittedName>
        <fullName evidence="2">2-aminomuconate deaminase</fullName>
    </submittedName>
</protein>
<evidence type="ECO:0000256" key="1">
    <source>
        <dbReference type="ARBA" id="ARBA00010552"/>
    </source>
</evidence>
<gene>
    <name evidence="2" type="ORF">DCD74_03950</name>
</gene>
<reference evidence="3" key="1">
    <citation type="submission" date="2018-05" db="EMBL/GenBank/DDBJ databases">
        <title>Luteimonas pekinense sp. nov., isolated from human Meibomian gland secretions, Beijing, China.</title>
        <authorList>
            <person name="Wen T."/>
            <person name="Bai H."/>
            <person name="Lv H."/>
        </authorList>
    </citation>
    <scope>NUCLEOTIDE SEQUENCE [LARGE SCALE GENOMIC DNA]</scope>
    <source>
        <strain evidence="3">83-4</strain>
    </source>
</reference>
<sequence length="144" mass="15380">MAERGIEVPGAPTPVGHYPHARRVGDLLYISGAGPRDAASNSVPGNVVDAGGNVIDHDITAQWHSVIGNIELVLTYCGLGWADVVDVTVFLTDYARDFTTYNALWAAQFPSIPDAPCRTTMEVSRLPGPIHIELKVIAQFPTGA</sequence>
<dbReference type="GO" id="GO:0019239">
    <property type="term" value="F:deaminase activity"/>
    <property type="evidence" value="ECO:0007669"/>
    <property type="project" value="TreeGrafter"/>
</dbReference>
<dbReference type="Pfam" id="PF01042">
    <property type="entry name" value="Ribonuc_L-PSP"/>
    <property type="match status" value="1"/>
</dbReference>
<dbReference type="PANTHER" id="PTHR11803:SF58">
    <property type="entry name" value="PROTEIN HMF1-RELATED"/>
    <property type="match status" value="1"/>
</dbReference>
<dbReference type="EMBL" id="CP029556">
    <property type="protein sequence ID" value="AXA83957.1"/>
    <property type="molecule type" value="Genomic_DNA"/>
</dbReference>
<keyword evidence="3" id="KW-1185">Reference proteome</keyword>
<dbReference type="OrthoDB" id="9803101at2"/>
<dbReference type="KEGG" id="lue:DCD74_03950"/>
<dbReference type="Proteomes" id="UP000251842">
    <property type="component" value="Chromosome"/>
</dbReference>
<name>A0A344J4J7_9GAMM</name>
<dbReference type="InterPro" id="IPR006175">
    <property type="entry name" value="YjgF/YER057c/UK114"/>
</dbReference>
<dbReference type="Gene3D" id="3.30.1330.40">
    <property type="entry name" value="RutC-like"/>
    <property type="match status" value="1"/>
</dbReference>
<dbReference type="PANTHER" id="PTHR11803">
    <property type="entry name" value="2-IMINOBUTANOATE/2-IMINOPROPANOATE DEAMINASE RIDA"/>
    <property type="match status" value="1"/>
</dbReference>
<comment type="similarity">
    <text evidence="1">Belongs to the RutC family.</text>
</comment>
<dbReference type="CDD" id="cd00448">
    <property type="entry name" value="YjgF_YER057c_UK114_family"/>
    <property type="match status" value="1"/>
</dbReference>
<proteinExistence type="inferred from homology"/>
<dbReference type="InterPro" id="IPR035959">
    <property type="entry name" value="RutC-like_sf"/>
</dbReference>
<dbReference type="GO" id="GO:0005829">
    <property type="term" value="C:cytosol"/>
    <property type="evidence" value="ECO:0007669"/>
    <property type="project" value="TreeGrafter"/>
</dbReference>
<dbReference type="AlphaFoldDB" id="A0A344J4J7"/>
<accession>A0A344J4J7</accession>
<organism evidence="2 3">
    <name type="scientific">Solilutibacter oculi</name>
    <dbReference type="NCBI Taxonomy" id="2698682"/>
    <lineage>
        <taxon>Bacteria</taxon>
        <taxon>Pseudomonadati</taxon>
        <taxon>Pseudomonadota</taxon>
        <taxon>Gammaproteobacteria</taxon>
        <taxon>Lysobacterales</taxon>
        <taxon>Lysobacteraceae</taxon>
        <taxon>Solilutibacter</taxon>
    </lineage>
</organism>
<dbReference type="SUPFAM" id="SSF55298">
    <property type="entry name" value="YjgF-like"/>
    <property type="match status" value="1"/>
</dbReference>
<evidence type="ECO:0000313" key="3">
    <source>
        <dbReference type="Proteomes" id="UP000251842"/>
    </source>
</evidence>
<dbReference type="RefSeq" id="WP_112926172.1">
    <property type="nucleotide sequence ID" value="NZ_CP029556.1"/>
</dbReference>
<evidence type="ECO:0000313" key="2">
    <source>
        <dbReference type="EMBL" id="AXA83957.1"/>
    </source>
</evidence>